<dbReference type="Proteomes" id="UP000314980">
    <property type="component" value="Unassembled WGS sequence"/>
</dbReference>
<protein>
    <submittedName>
        <fullName evidence="8">Gap junction protein zeta 1</fullName>
    </submittedName>
    <submittedName>
        <fullName evidence="10">Uncharacterized protein gjz1</fullName>
    </submittedName>
</protein>
<evidence type="ECO:0000256" key="6">
    <source>
        <dbReference type="SAM" id="Phobius"/>
    </source>
</evidence>
<dbReference type="GeneID" id="108886818"/>
<evidence type="ECO:0000256" key="4">
    <source>
        <dbReference type="ARBA" id="ARBA00022989"/>
    </source>
</evidence>
<evidence type="ECO:0000256" key="5">
    <source>
        <dbReference type="ARBA" id="ARBA00023136"/>
    </source>
</evidence>
<organism evidence="8 9">
    <name type="scientific">Lates calcarifer</name>
    <name type="common">Barramundi</name>
    <name type="synonym">Holocentrus calcarifer</name>
    <dbReference type="NCBI Taxonomy" id="8187"/>
    <lineage>
        <taxon>Eukaryota</taxon>
        <taxon>Metazoa</taxon>
        <taxon>Chordata</taxon>
        <taxon>Craniata</taxon>
        <taxon>Vertebrata</taxon>
        <taxon>Euteleostomi</taxon>
        <taxon>Actinopterygii</taxon>
        <taxon>Neopterygii</taxon>
        <taxon>Teleostei</taxon>
        <taxon>Neoteleostei</taxon>
        <taxon>Acanthomorphata</taxon>
        <taxon>Carangaria</taxon>
        <taxon>Carangaria incertae sedis</taxon>
        <taxon>Centropomidae</taxon>
        <taxon>Lates</taxon>
    </lineage>
</organism>
<evidence type="ECO:0000256" key="1">
    <source>
        <dbReference type="ARBA" id="ARBA00004651"/>
    </source>
</evidence>
<dbReference type="InParanoid" id="A0A4W6FZA8"/>
<evidence type="ECO:0000313" key="9">
    <source>
        <dbReference type="Proteomes" id="UP000314980"/>
    </source>
</evidence>
<feature type="transmembrane region" description="Helical" evidence="6">
    <location>
        <begin position="207"/>
        <end position="230"/>
    </location>
</feature>
<dbReference type="Pfam" id="PF00029">
    <property type="entry name" value="Connexin"/>
    <property type="match status" value="1"/>
</dbReference>
<evidence type="ECO:0000313" key="8">
    <source>
        <dbReference type="Ensembl" id="ENSLCAP00010056645.1"/>
    </source>
</evidence>
<dbReference type="PANTHER" id="PTHR11984:SF20">
    <property type="entry name" value="GAP JUNCTION BETA-1 PROTEIN"/>
    <property type="match status" value="1"/>
</dbReference>
<dbReference type="STRING" id="8187.ENSLCAP00010056645"/>
<dbReference type="CTD" id="100332365"/>
<keyword evidence="5 6" id="KW-0472">Membrane</keyword>
<keyword evidence="2" id="KW-1003">Cell membrane</keyword>
<sequence length="246" mass="28194">MAAIVTGLIPILRTAVDATTTYKCRSLWFGFLCIRVVILFLAELPFTKLDGDFICNGTRDDMCTRACFNKRFHRPMMVAWNFIFVLFILSVLLMELFASHLRSLSQKRSSQLKGDVEMEDQGKEEAQVVSMDTRGRAVIDLHRDRGTVGFYLLSITLRILVESWFVYILLYWNLPALDGDPYKCQTNICSELLLCVVRAAPEKCMSIYTLATISIMIIVCSFLFCVYSIVHYLCNFRILTQPSLFV</sequence>
<feature type="domain" description="Connexin N-terminal" evidence="7">
    <location>
        <begin position="14"/>
        <end position="229"/>
    </location>
</feature>
<reference evidence="8" key="3">
    <citation type="submission" date="2025-05" db="UniProtKB">
        <authorList>
            <consortium name="Ensembl"/>
        </authorList>
    </citation>
    <scope>IDENTIFICATION</scope>
</reference>
<keyword evidence="3 6" id="KW-0812">Transmembrane</keyword>
<keyword evidence="9" id="KW-1185">Reference proteome</keyword>
<feature type="transmembrane region" description="Helical" evidence="6">
    <location>
        <begin position="150"/>
        <end position="172"/>
    </location>
</feature>
<dbReference type="Ensembl" id="ENSLCAT00010058190.1">
    <property type="protein sequence ID" value="ENSLCAP00010056645.1"/>
    <property type="gene ID" value="ENSLCAG00010026439.1"/>
</dbReference>
<dbReference type="InterPro" id="IPR013092">
    <property type="entry name" value="Connexin_N"/>
</dbReference>
<dbReference type="AlphaFoldDB" id="A0A4W6FZA8"/>
<comment type="subcellular location">
    <subcellularLocation>
        <location evidence="1">Cell membrane</location>
        <topology evidence="1">Multi-pass membrane protein</topology>
    </subcellularLocation>
</comment>
<dbReference type="GO" id="GO:0005243">
    <property type="term" value="F:gap junction channel activity"/>
    <property type="evidence" value="ECO:0007669"/>
    <property type="project" value="TreeGrafter"/>
</dbReference>
<accession>A0A4W6FZA8</accession>
<dbReference type="GO" id="GO:0005922">
    <property type="term" value="C:connexin complex"/>
    <property type="evidence" value="ECO:0007669"/>
    <property type="project" value="InterPro"/>
</dbReference>
<dbReference type="PANTHER" id="PTHR11984">
    <property type="entry name" value="CONNEXIN"/>
    <property type="match status" value="1"/>
</dbReference>
<reference evidence="10" key="2">
    <citation type="submission" date="2025-04" db="UniProtKB">
        <authorList>
            <consortium name="RefSeq"/>
        </authorList>
    </citation>
    <scope>IDENTIFICATION</scope>
    <source>
        <tissue evidence="10">Brain</tissue>
    </source>
</reference>
<evidence type="ECO:0000256" key="3">
    <source>
        <dbReference type="ARBA" id="ARBA00022692"/>
    </source>
</evidence>
<keyword evidence="4 6" id="KW-1133">Transmembrane helix</keyword>
<dbReference type="InterPro" id="IPR038359">
    <property type="entry name" value="Connexin_N_sf"/>
</dbReference>
<dbReference type="OrthoDB" id="9045030at2759"/>
<dbReference type="Proteomes" id="UP000694890">
    <property type="component" value="Linkage group LG23"/>
</dbReference>
<dbReference type="GeneTree" id="ENSGT00600000085580"/>
<proteinExistence type="predicted"/>
<dbReference type="KEGG" id="lcf:108886818"/>
<feature type="transmembrane region" description="Helical" evidence="6">
    <location>
        <begin position="78"/>
        <end position="98"/>
    </location>
</feature>
<dbReference type="Gene3D" id="1.20.1440.80">
    <property type="entry name" value="Gap junction channel protein cysteine-rich domain"/>
    <property type="match status" value="1"/>
</dbReference>
<dbReference type="GO" id="GO:0007267">
    <property type="term" value="P:cell-cell signaling"/>
    <property type="evidence" value="ECO:0007669"/>
    <property type="project" value="TreeGrafter"/>
</dbReference>
<evidence type="ECO:0000256" key="2">
    <source>
        <dbReference type="ARBA" id="ARBA00022475"/>
    </source>
</evidence>
<gene>
    <name evidence="8 10" type="primary">gjz1</name>
</gene>
<dbReference type="RefSeq" id="XP_018537391.1">
    <property type="nucleotide sequence ID" value="XM_018681875.2"/>
</dbReference>
<dbReference type="InterPro" id="IPR000500">
    <property type="entry name" value="Connexin"/>
</dbReference>
<feature type="transmembrane region" description="Helical" evidence="6">
    <location>
        <begin position="27"/>
        <end position="46"/>
    </location>
</feature>
<evidence type="ECO:0000259" key="7">
    <source>
        <dbReference type="Pfam" id="PF00029"/>
    </source>
</evidence>
<reference evidence="9" key="1">
    <citation type="submission" date="2015-09" db="EMBL/GenBank/DDBJ databases">
        <authorList>
            <person name="Sai Rama Sridatta P."/>
        </authorList>
    </citation>
    <scope>NUCLEOTIDE SEQUENCE [LARGE SCALE GENOMIC DNA]</scope>
</reference>
<evidence type="ECO:0000313" key="10">
    <source>
        <dbReference type="RefSeq" id="XP_018537391.1"/>
    </source>
</evidence>
<name>A0A4W6FZA8_LATCA</name>